<keyword evidence="2" id="KW-0732">Signal</keyword>
<dbReference type="Proteomes" id="UP000265703">
    <property type="component" value="Unassembled WGS sequence"/>
</dbReference>
<sequence length="155" mass="16720">MKQNFISVFILLSTLLMVNAAPYQLNKRATKFIACPVKPTPPLFNNIILSPDPIVKGSNVTITASGSISVDIPKNIDVLAQVAFLDKDGILLADLDFVEFCSIEGINCPVKAGTNFEIVLNDIQVPDSNDLDAMTVAVRNNNAGVFFVCSESSDE</sequence>
<evidence type="ECO:0000256" key="2">
    <source>
        <dbReference type="SAM" id="SignalP"/>
    </source>
</evidence>
<dbReference type="OrthoDB" id="2392981at2759"/>
<accession>A0A397TS89</accession>
<name>A0A397TS89_9GLOM</name>
<dbReference type="InterPro" id="IPR003172">
    <property type="entry name" value="ML_dom"/>
</dbReference>
<dbReference type="AlphaFoldDB" id="A0A397TS89"/>
<proteinExistence type="predicted"/>
<evidence type="ECO:0000259" key="3">
    <source>
        <dbReference type="Pfam" id="PF02221"/>
    </source>
</evidence>
<gene>
    <name evidence="4" type="ORF">C1645_813626</name>
</gene>
<feature type="signal peptide" evidence="2">
    <location>
        <begin position="1"/>
        <end position="20"/>
    </location>
</feature>
<dbReference type="Pfam" id="PF02221">
    <property type="entry name" value="E1_DerP2_DerF2"/>
    <property type="match status" value="1"/>
</dbReference>
<reference evidence="4 5" key="1">
    <citation type="submission" date="2018-06" db="EMBL/GenBank/DDBJ databases">
        <title>Comparative genomics reveals the genomic features of Rhizophagus irregularis, R. cerebriforme, R. diaphanum and Gigaspora rosea, and their symbiotic lifestyle signature.</title>
        <authorList>
            <person name="Morin E."/>
            <person name="San Clemente H."/>
            <person name="Chen E.C.H."/>
            <person name="De La Providencia I."/>
            <person name="Hainaut M."/>
            <person name="Kuo A."/>
            <person name="Kohler A."/>
            <person name="Murat C."/>
            <person name="Tang N."/>
            <person name="Roy S."/>
            <person name="Loubradou J."/>
            <person name="Henrissat B."/>
            <person name="Grigoriev I.V."/>
            <person name="Corradi N."/>
            <person name="Roux C."/>
            <person name="Martin F.M."/>
        </authorList>
    </citation>
    <scope>NUCLEOTIDE SEQUENCE [LARGE SCALE GENOMIC DNA]</scope>
    <source>
        <strain evidence="4 5">DAOM 227022</strain>
    </source>
</reference>
<dbReference type="SUPFAM" id="SSF81296">
    <property type="entry name" value="E set domains"/>
    <property type="match status" value="1"/>
</dbReference>
<protein>
    <recommendedName>
        <fullName evidence="1">Phosphatidylglycerol/phosphatidylinositol transfer protein</fullName>
    </recommendedName>
</protein>
<dbReference type="STRING" id="658196.A0A397TS89"/>
<keyword evidence="5" id="KW-1185">Reference proteome</keyword>
<evidence type="ECO:0000256" key="1">
    <source>
        <dbReference type="ARBA" id="ARBA00016056"/>
    </source>
</evidence>
<comment type="caution">
    <text evidence="4">The sequence shown here is derived from an EMBL/GenBank/DDBJ whole genome shotgun (WGS) entry which is preliminary data.</text>
</comment>
<dbReference type="EMBL" id="QKYT01000025">
    <property type="protein sequence ID" value="RIA97754.1"/>
    <property type="molecule type" value="Genomic_DNA"/>
</dbReference>
<organism evidence="4 5">
    <name type="scientific">Glomus cerebriforme</name>
    <dbReference type="NCBI Taxonomy" id="658196"/>
    <lineage>
        <taxon>Eukaryota</taxon>
        <taxon>Fungi</taxon>
        <taxon>Fungi incertae sedis</taxon>
        <taxon>Mucoromycota</taxon>
        <taxon>Glomeromycotina</taxon>
        <taxon>Glomeromycetes</taxon>
        <taxon>Glomerales</taxon>
        <taxon>Glomeraceae</taxon>
        <taxon>Glomus</taxon>
    </lineage>
</organism>
<evidence type="ECO:0000313" key="5">
    <source>
        <dbReference type="Proteomes" id="UP000265703"/>
    </source>
</evidence>
<feature type="chain" id="PRO_5017342348" description="Phosphatidylglycerol/phosphatidylinositol transfer protein" evidence="2">
    <location>
        <begin position="21"/>
        <end position="155"/>
    </location>
</feature>
<dbReference type="InterPro" id="IPR014756">
    <property type="entry name" value="Ig_E-set"/>
</dbReference>
<evidence type="ECO:0000313" key="4">
    <source>
        <dbReference type="EMBL" id="RIA97754.1"/>
    </source>
</evidence>
<feature type="domain" description="MD-2-related lipid-recognition" evidence="3">
    <location>
        <begin position="30"/>
        <end position="120"/>
    </location>
</feature>